<reference evidence="1" key="1">
    <citation type="submission" date="2020-10" db="EMBL/GenBank/DDBJ databases">
        <authorList>
            <person name="Gilroy R."/>
        </authorList>
    </citation>
    <scope>NUCLEOTIDE SEQUENCE</scope>
    <source>
        <strain evidence="1">ChiHecec3B27-6122</strain>
    </source>
</reference>
<dbReference type="EMBL" id="DVJS01000188">
    <property type="protein sequence ID" value="HIS97819.1"/>
    <property type="molecule type" value="Genomic_DNA"/>
</dbReference>
<name>A0A9D1G6Z4_9FIRM</name>
<reference evidence="1" key="2">
    <citation type="journal article" date="2021" name="PeerJ">
        <title>Extensive microbial diversity within the chicken gut microbiome revealed by metagenomics and culture.</title>
        <authorList>
            <person name="Gilroy R."/>
            <person name="Ravi A."/>
            <person name="Getino M."/>
            <person name="Pursley I."/>
            <person name="Horton D.L."/>
            <person name="Alikhan N.F."/>
            <person name="Baker D."/>
            <person name="Gharbi K."/>
            <person name="Hall N."/>
            <person name="Watson M."/>
            <person name="Adriaenssens E.M."/>
            <person name="Foster-Nyarko E."/>
            <person name="Jarju S."/>
            <person name="Secka A."/>
            <person name="Antonio M."/>
            <person name="Oren A."/>
            <person name="Chaudhuri R.R."/>
            <person name="La Ragione R."/>
            <person name="Hildebrand F."/>
            <person name="Pallen M.J."/>
        </authorList>
    </citation>
    <scope>NUCLEOTIDE SEQUENCE</scope>
    <source>
        <strain evidence="1">ChiHecec3B27-6122</strain>
    </source>
</reference>
<protein>
    <submittedName>
        <fullName evidence="1">DUF2589 domain-containing protein</fullName>
    </submittedName>
</protein>
<evidence type="ECO:0000313" key="1">
    <source>
        <dbReference type="EMBL" id="HIS97819.1"/>
    </source>
</evidence>
<proteinExistence type="predicted"/>
<dbReference type="AlphaFoldDB" id="A0A9D1G6Z4"/>
<gene>
    <name evidence="1" type="ORF">IAD42_07590</name>
</gene>
<organism evidence="1 2">
    <name type="scientific">Candidatus Scatomorpha pullistercoris</name>
    <dbReference type="NCBI Taxonomy" id="2840929"/>
    <lineage>
        <taxon>Bacteria</taxon>
        <taxon>Bacillati</taxon>
        <taxon>Bacillota</taxon>
        <taxon>Clostridia</taxon>
        <taxon>Eubacteriales</taxon>
        <taxon>Candidatus Scatomorpha</taxon>
    </lineage>
</organism>
<dbReference type="InterPro" id="IPR024510">
    <property type="entry name" value="DUF2589"/>
</dbReference>
<dbReference type="Pfam" id="PF11655">
    <property type="entry name" value="DUF2589"/>
    <property type="match status" value="1"/>
</dbReference>
<comment type="caution">
    <text evidence="1">The sequence shown here is derived from an EMBL/GenBank/DDBJ whole genome shotgun (WGS) entry which is preliminary data.</text>
</comment>
<sequence>MAISDNFTGLPIGLLICQPLIEVAKGQAELCNVYLDQLFRLAFKTMPNLENGEAVETRTVKFKLNRMVVDATSGDTKPVTVEVEAPLLALVPVPAFTMEEATVNFTMEVKDSTSDKLTQSDESTLQSSLSAWGFSTTISGKVTTSRENTRTSDKTAKYDIYARAAQQPAAEGMAKLSSIFASVIEPITTSGSTGT</sequence>
<evidence type="ECO:0000313" key="2">
    <source>
        <dbReference type="Proteomes" id="UP000886876"/>
    </source>
</evidence>
<accession>A0A9D1G6Z4</accession>
<dbReference type="Proteomes" id="UP000886876">
    <property type="component" value="Unassembled WGS sequence"/>
</dbReference>